<evidence type="ECO:0000256" key="5">
    <source>
        <dbReference type="ARBA" id="ARBA00022723"/>
    </source>
</evidence>
<keyword evidence="8" id="KW-0106">Calcium</keyword>
<evidence type="ECO:0000256" key="7">
    <source>
        <dbReference type="ARBA" id="ARBA00022792"/>
    </source>
</evidence>
<organism evidence="14 15">
    <name type="scientific">Mucor plumbeus</name>
    <dbReference type="NCBI Taxonomy" id="97098"/>
    <lineage>
        <taxon>Eukaryota</taxon>
        <taxon>Fungi</taxon>
        <taxon>Fungi incertae sedis</taxon>
        <taxon>Mucoromycota</taxon>
        <taxon>Mucoromycotina</taxon>
        <taxon>Mucoromycetes</taxon>
        <taxon>Mucorales</taxon>
        <taxon>Mucorineae</taxon>
        <taxon>Mucoraceae</taxon>
        <taxon>Mucor</taxon>
    </lineage>
</organism>
<dbReference type="GO" id="GO:0046872">
    <property type="term" value="F:metal ion binding"/>
    <property type="evidence" value="ECO:0007669"/>
    <property type="project" value="UniProtKB-KW"/>
</dbReference>
<evidence type="ECO:0008006" key="16">
    <source>
        <dbReference type="Google" id="ProtNLM"/>
    </source>
</evidence>
<evidence type="ECO:0000256" key="10">
    <source>
        <dbReference type="ARBA" id="ARBA00023128"/>
    </source>
</evidence>
<dbReference type="AlphaFoldDB" id="A0A8H7QD80"/>
<dbReference type="InterPro" id="IPR023395">
    <property type="entry name" value="MCP_dom_sf"/>
</dbReference>
<dbReference type="EMBL" id="JAEPRC010001171">
    <property type="protein sequence ID" value="KAG2189814.1"/>
    <property type="molecule type" value="Genomic_DNA"/>
</dbReference>
<dbReference type="InterPro" id="IPR011992">
    <property type="entry name" value="EF-hand-dom_pair"/>
</dbReference>
<sequence>MNSNSWSIHQLFGILDQNQDGFIDVHDMKAVSHLLSSDNVNTLLDQVDNNKAIAFSEFASLLNRHEITENDLKSEHLGKIMNIMVTHTLSVPSNKEPKLYDKTIDMFTSDTMKHLVAGGVAGAVSRTVVSPMERMKILFQVQGPNMPAYTGVWSTLNRMWKEEGWRGFMRGNGTNVIRMIPYSASQFAAYEYFKSALMKPGKSELDTPRRLIAGALAGTVSVACTYPLDLVRTRLSIQSASALLQNSKNTKDVPAKKLPGIASTVKLIYRTEGGLRGLYRGLWPTTLGVAPYVALNFQCYEVLKDYLIPVQEDHGNIRKLFCGALAGSIAQTIIYPLDVLRRRFQVSGMNSMDYKYNGTWHALTTMAQKEGFKSLYRGLLPNYLKVAPAMGVTFYSYELCKEFMHAK</sequence>
<dbReference type="InterPro" id="IPR002067">
    <property type="entry name" value="MCP"/>
</dbReference>
<evidence type="ECO:0000256" key="6">
    <source>
        <dbReference type="ARBA" id="ARBA00022737"/>
    </source>
</evidence>
<dbReference type="Gene3D" id="1.10.238.10">
    <property type="entry name" value="EF-hand"/>
    <property type="match status" value="1"/>
</dbReference>
<evidence type="ECO:0000256" key="9">
    <source>
        <dbReference type="ARBA" id="ARBA00022989"/>
    </source>
</evidence>
<dbReference type="GO" id="GO:0005743">
    <property type="term" value="C:mitochondrial inner membrane"/>
    <property type="evidence" value="ECO:0007669"/>
    <property type="project" value="UniProtKB-SubCell"/>
</dbReference>
<dbReference type="PRINTS" id="PR00926">
    <property type="entry name" value="MITOCARRIER"/>
</dbReference>
<evidence type="ECO:0000256" key="4">
    <source>
        <dbReference type="ARBA" id="ARBA00022692"/>
    </source>
</evidence>
<feature type="repeat" description="Solcar" evidence="12">
    <location>
        <begin position="314"/>
        <end position="403"/>
    </location>
</feature>
<dbReference type="OrthoDB" id="270584at2759"/>
<keyword evidence="11 12" id="KW-0472">Membrane</keyword>
<evidence type="ECO:0000313" key="15">
    <source>
        <dbReference type="Proteomes" id="UP000650833"/>
    </source>
</evidence>
<dbReference type="FunFam" id="1.50.40.10:FF:000016">
    <property type="entry name" value="Solute carrier family 25 member 23"/>
    <property type="match status" value="1"/>
</dbReference>
<reference evidence="14" key="1">
    <citation type="submission" date="2020-12" db="EMBL/GenBank/DDBJ databases">
        <title>Metabolic potential, ecology and presence of endohyphal bacteria is reflected in genomic diversity of Mucoromycotina.</title>
        <authorList>
            <person name="Muszewska A."/>
            <person name="Okrasinska A."/>
            <person name="Steczkiewicz K."/>
            <person name="Drgas O."/>
            <person name="Orlowska M."/>
            <person name="Perlinska-Lenart U."/>
            <person name="Aleksandrzak-Piekarczyk T."/>
            <person name="Szatraj K."/>
            <person name="Zielenkiewicz U."/>
            <person name="Pilsyk S."/>
            <person name="Malc E."/>
            <person name="Mieczkowski P."/>
            <person name="Kruszewska J.S."/>
            <person name="Biernat P."/>
            <person name="Pawlowska J."/>
        </authorList>
    </citation>
    <scope>NUCLEOTIDE SEQUENCE</scope>
    <source>
        <strain evidence="14">CBS 226.32</strain>
    </source>
</reference>
<evidence type="ECO:0000256" key="1">
    <source>
        <dbReference type="ARBA" id="ARBA00004448"/>
    </source>
</evidence>
<dbReference type="Proteomes" id="UP000650833">
    <property type="component" value="Unassembled WGS sequence"/>
</dbReference>
<dbReference type="SUPFAM" id="SSF103506">
    <property type="entry name" value="Mitochondrial carrier"/>
    <property type="match status" value="1"/>
</dbReference>
<dbReference type="PROSITE" id="PS00018">
    <property type="entry name" value="EF_HAND_1"/>
    <property type="match status" value="1"/>
</dbReference>
<evidence type="ECO:0000256" key="12">
    <source>
        <dbReference type="PROSITE-ProRule" id="PRU00282"/>
    </source>
</evidence>
<comment type="caution">
    <text evidence="14">The sequence shown here is derived from an EMBL/GenBank/DDBJ whole genome shotgun (WGS) entry which is preliminary data.</text>
</comment>
<dbReference type="InterPro" id="IPR018108">
    <property type="entry name" value="MCP_transmembrane"/>
</dbReference>
<dbReference type="PROSITE" id="PS50920">
    <property type="entry name" value="SOLCAR"/>
    <property type="match status" value="3"/>
</dbReference>
<comment type="similarity">
    <text evidence="2 13">Belongs to the mitochondrial carrier (TC 2.A.29) family.</text>
</comment>
<name>A0A8H7QD80_9FUNG</name>
<feature type="repeat" description="Solcar" evidence="12">
    <location>
        <begin position="205"/>
        <end position="306"/>
    </location>
</feature>
<feature type="repeat" description="Solcar" evidence="12">
    <location>
        <begin position="109"/>
        <end position="196"/>
    </location>
</feature>
<keyword evidence="4 12" id="KW-0812">Transmembrane</keyword>
<protein>
    <recommendedName>
        <fullName evidence="16">Mitochondrial carrier protein</fullName>
    </recommendedName>
</protein>
<evidence type="ECO:0000256" key="11">
    <source>
        <dbReference type="ARBA" id="ARBA00023136"/>
    </source>
</evidence>
<keyword evidence="7" id="KW-0999">Mitochondrion inner membrane</keyword>
<evidence type="ECO:0000313" key="14">
    <source>
        <dbReference type="EMBL" id="KAG2189814.1"/>
    </source>
</evidence>
<keyword evidence="5" id="KW-0479">Metal-binding</keyword>
<evidence type="ECO:0000256" key="3">
    <source>
        <dbReference type="ARBA" id="ARBA00022448"/>
    </source>
</evidence>
<keyword evidence="6" id="KW-0677">Repeat</keyword>
<dbReference type="PANTHER" id="PTHR24089">
    <property type="entry name" value="SOLUTE CARRIER FAMILY 25"/>
    <property type="match status" value="1"/>
</dbReference>
<evidence type="ECO:0000256" key="8">
    <source>
        <dbReference type="ARBA" id="ARBA00022837"/>
    </source>
</evidence>
<dbReference type="SUPFAM" id="SSF47473">
    <property type="entry name" value="EF-hand"/>
    <property type="match status" value="1"/>
</dbReference>
<dbReference type="GO" id="GO:0055085">
    <property type="term" value="P:transmembrane transport"/>
    <property type="evidence" value="ECO:0007669"/>
    <property type="project" value="InterPro"/>
</dbReference>
<evidence type="ECO:0000256" key="2">
    <source>
        <dbReference type="ARBA" id="ARBA00006375"/>
    </source>
</evidence>
<dbReference type="Pfam" id="PF00153">
    <property type="entry name" value="Mito_carr"/>
    <property type="match status" value="3"/>
</dbReference>
<keyword evidence="3 13" id="KW-0813">Transport</keyword>
<keyword evidence="10" id="KW-0496">Mitochondrion</keyword>
<accession>A0A8H7QD80</accession>
<dbReference type="Gene3D" id="1.50.40.10">
    <property type="entry name" value="Mitochondrial carrier domain"/>
    <property type="match status" value="1"/>
</dbReference>
<proteinExistence type="inferred from homology"/>
<gene>
    <name evidence="14" type="ORF">INT46_001676</name>
</gene>
<dbReference type="InterPro" id="IPR018247">
    <property type="entry name" value="EF_Hand_1_Ca_BS"/>
</dbReference>
<keyword evidence="9" id="KW-1133">Transmembrane helix</keyword>
<keyword evidence="15" id="KW-1185">Reference proteome</keyword>
<comment type="subcellular location">
    <subcellularLocation>
        <location evidence="1">Mitochondrion inner membrane</location>
        <topology evidence="1">Multi-pass membrane protein</topology>
    </subcellularLocation>
</comment>
<evidence type="ECO:0000256" key="13">
    <source>
        <dbReference type="RuleBase" id="RU000488"/>
    </source>
</evidence>